<evidence type="ECO:0000256" key="8">
    <source>
        <dbReference type="ARBA" id="ARBA00022840"/>
    </source>
</evidence>
<dbReference type="FunFam" id="2.60.120.200:FF:000193">
    <property type="entry name" value="Tyrosine-protein kinase receptor"/>
    <property type="match status" value="1"/>
</dbReference>
<dbReference type="Gene3D" id="2.60.120.200">
    <property type="match status" value="1"/>
</dbReference>
<dbReference type="SUPFAM" id="SSF56112">
    <property type="entry name" value="Protein kinase-like (PK-like)"/>
    <property type="match status" value="1"/>
</dbReference>
<dbReference type="PRINTS" id="PR00109">
    <property type="entry name" value="TYRKINASE"/>
</dbReference>
<dbReference type="PROSITE" id="PS50011">
    <property type="entry name" value="PROTEIN_KINASE_DOM"/>
    <property type="match status" value="1"/>
</dbReference>
<reference evidence="23 24" key="1">
    <citation type="journal article" date="2010" name="Science">
        <title>Genomic comparison of the ants Camponotus floridanus and Harpegnathos saltator.</title>
        <authorList>
            <person name="Bonasio R."/>
            <person name="Zhang G."/>
            <person name="Ye C."/>
            <person name="Mutti N.S."/>
            <person name="Fang X."/>
            <person name="Qin N."/>
            <person name="Donahue G."/>
            <person name="Yang P."/>
            <person name="Li Q."/>
            <person name="Li C."/>
            <person name="Zhang P."/>
            <person name="Huang Z."/>
            <person name="Berger S.L."/>
            <person name="Reinberg D."/>
            <person name="Wang J."/>
            <person name="Liebig J."/>
        </authorList>
    </citation>
    <scope>NUCLEOTIDE SEQUENCE [LARGE SCALE GENOMIC DNA]</scope>
    <source>
        <strain evidence="24">C129</strain>
    </source>
</reference>
<evidence type="ECO:0000256" key="14">
    <source>
        <dbReference type="ARBA" id="ARBA00023180"/>
    </source>
</evidence>
<evidence type="ECO:0000256" key="15">
    <source>
        <dbReference type="ARBA" id="ARBA00051243"/>
    </source>
</evidence>
<keyword evidence="10 20" id="KW-0472">Membrane</keyword>
<dbReference type="InterPro" id="IPR001245">
    <property type="entry name" value="Ser-Thr/Tyr_kinase_cat_dom"/>
</dbReference>
<keyword evidence="9 20" id="KW-1133">Transmembrane helix</keyword>
<keyword evidence="24" id="KW-1185">Reference proteome</keyword>
<evidence type="ECO:0000259" key="21">
    <source>
        <dbReference type="PROSITE" id="PS50011"/>
    </source>
</evidence>
<feature type="domain" description="Protein kinase" evidence="21">
    <location>
        <begin position="904"/>
        <end position="1184"/>
    </location>
</feature>
<dbReference type="Gene3D" id="3.30.200.20">
    <property type="entry name" value="Phosphorylase Kinase, domain 1"/>
    <property type="match status" value="1"/>
</dbReference>
<dbReference type="OrthoDB" id="73209at2759"/>
<evidence type="ECO:0000256" key="12">
    <source>
        <dbReference type="ARBA" id="ARBA00023157"/>
    </source>
</evidence>
<evidence type="ECO:0000256" key="4">
    <source>
        <dbReference type="ARBA" id="ARBA00022692"/>
    </source>
</evidence>
<dbReference type="SMART" id="SM00137">
    <property type="entry name" value="MAM"/>
    <property type="match status" value="1"/>
</dbReference>
<dbReference type="SMART" id="SM00192">
    <property type="entry name" value="LDLa"/>
    <property type="match status" value="1"/>
</dbReference>
<evidence type="ECO:0000313" key="24">
    <source>
        <dbReference type="Proteomes" id="UP000000311"/>
    </source>
</evidence>
<keyword evidence="4 18" id="KW-0812">Transmembrane</keyword>
<dbReference type="CDD" id="cd00112">
    <property type="entry name" value="LDLa"/>
    <property type="match status" value="1"/>
</dbReference>
<comment type="caution">
    <text evidence="16">Lacks conserved residue(s) required for the propagation of feature annotation.</text>
</comment>
<evidence type="ECO:0000256" key="18">
    <source>
        <dbReference type="RuleBase" id="RU000312"/>
    </source>
</evidence>
<feature type="compositionally biased region" description="Basic and acidic residues" evidence="19">
    <location>
        <begin position="1323"/>
        <end position="1347"/>
    </location>
</feature>
<feature type="region of interest" description="Disordered" evidence="19">
    <location>
        <begin position="1323"/>
        <end position="1401"/>
    </location>
</feature>
<feature type="transmembrane region" description="Helical" evidence="20">
    <location>
        <begin position="821"/>
        <end position="843"/>
    </location>
</feature>
<feature type="disulfide bond" evidence="16">
    <location>
        <begin position="188"/>
        <end position="200"/>
    </location>
</feature>
<evidence type="ECO:0000256" key="17">
    <source>
        <dbReference type="PROSITE-ProRule" id="PRU10141"/>
    </source>
</evidence>
<dbReference type="InterPro" id="IPR000998">
    <property type="entry name" value="MAM_dom"/>
</dbReference>
<evidence type="ECO:0000256" key="2">
    <source>
        <dbReference type="ARBA" id="ARBA00022475"/>
    </source>
</evidence>
<dbReference type="InterPro" id="IPR050122">
    <property type="entry name" value="RTK"/>
</dbReference>
<dbReference type="SUPFAM" id="SSF57424">
    <property type="entry name" value="LDL receptor-like module"/>
    <property type="match status" value="1"/>
</dbReference>
<evidence type="ECO:0000256" key="10">
    <source>
        <dbReference type="ARBA" id="ARBA00023136"/>
    </source>
</evidence>
<feature type="region of interest" description="Disordered" evidence="19">
    <location>
        <begin position="634"/>
        <end position="681"/>
    </location>
</feature>
<feature type="region of interest" description="Disordered" evidence="19">
    <location>
        <begin position="1283"/>
        <end position="1304"/>
    </location>
</feature>
<dbReference type="InterPro" id="IPR002172">
    <property type="entry name" value="LDrepeatLR_classA_rpt"/>
</dbReference>
<feature type="compositionally biased region" description="Low complexity" evidence="19">
    <location>
        <begin position="1365"/>
        <end position="1375"/>
    </location>
</feature>
<sequence>MIRDIRLRLANPTADYNQAICTCGRRHVSIHGGGGGFLLRFFLIFCCVTITCSHKDKTSRGIKDLQIALNGSPRLMGHCDLETDWSCDWFWQPPSTNEQSTNPIFKKVTSASGNLSKYFPTSNANNSTNGTEILGQSWQKMSYELRAVDQPYQLIIEVYAPYSNSSVGVDNIRLVNCFPESVPIGAPCTKDMFRCNDDFCLNRTRICDFTKDCADGEDETLECDKIPKNARCNFENGWCGWTNVPGRPLNWTLHKGATPSVRTGPNYDHTYRNATGTYVYVNMATKNAFGMNIEYGSRGTIESPLYNPTPPYSNDPKSLYYQSCQIRFFYHKYGTHSGALGLFLVEIKPYGNSTTQLWWSYKINSDIWNYEVVALPDIRYRYVLQFEASRGISAKGDIAVDDISLSPECFAIGVPPEVVGNFDYYKPDIESEKVPLQHPDFINKTKVIRITTCGATGRKGPTIEECAEEHNDTNVELIVRSSDQENTAPIFNSNGTQWWTAPRGEYYTLISRGARGGKGSDGKGYALGALVRGVIELQKGDQLYFIVGQEGTDACPKNLGMKTVNCQSPGQSHESSASHGISSKVREVKKIEFKNGGGGGGGATVIFLLEANGEPKPILIASGGGGLGLGLSTDNNTDGLQHGRGPFPANKLPSSPSVASKGIGGPGGSWNSLWNDSNQQNPAGMPLIHGGLGGFGCESGDQGYGNGGFGGGGGGCQTGGGGGGYIGGNAGYKDSGNGEGGYSYANPNKLTDVYFKAAVHYGSGEILIIPAISGCGCDYRCVALDQYLNKTKCLCPQGWLLSNDSKSCIMTDDFKDAHQPYLIPLIAVIIGLLVIIGICLISYKRYKSQQELLHRRQVMFGNGTELTALRAVSDTMMTEFNPNYEFAGNLYSFKDLPQIPRDNITLVKPLGQGAFGEVFQGVYKYRRGEEHPVAVKTLPSLSTTQAEADFMMEALIMSKFNHPNIVHFIGVSFDKHPRYIVLELLAGGDLKNFLREERPRPDRPTSLTMLDLIMCGYDVANGCKYMEEARFIHRDIAARNCLLTTKAPGRTVKIADFGMARDIYRSDYYRKGGKAMLPIKWMPPESFLDGIFTTKTDVWAFGVLLWEIMSFGYMPYTGCANREVMSMVTSGGRLEKPAGCPDPIYGIMTRCWHPQPDDRPSFSTIAERIGYCLQDPDVINHPTPNFDILPICDREITIMRPDPEAECINVQSDLDGCGYMQPRIIDPRSVARRVGQAVRGTGYNSENEKLNRNCKPHGGIFPRPAEYRQGTFSCNTYDSSTDTFEQTYSGDNNHDDDRDDEMMGDCKDKYRIARSDQRDNKIIHRISNIEDRDNADNGNNRPEKECHLAANIDSAITDRRNGNESTTTTDTNSDSLIAQSSDTPLDTTTTNSSPNTRACSPSRITTFNVNNVNGMVKKNTLKATLSLDPSALCRGTMPYEKITTRTQRSSTPGSMELRKAAIAAACRLQLQRSATTTAVTMDPQLVELSSPTWTHDNEYSRRFYSEETLL</sequence>
<keyword evidence="2" id="KW-1003">Cell membrane</keyword>
<protein>
    <recommendedName>
        <fullName evidence="18">Tyrosine-protein kinase receptor</fullName>
        <ecNumber evidence="18">2.7.10.1</ecNumber>
    </recommendedName>
</protein>
<keyword evidence="6 17" id="KW-0547">Nucleotide-binding</keyword>
<dbReference type="InterPro" id="IPR013320">
    <property type="entry name" value="ConA-like_dom_sf"/>
</dbReference>
<dbReference type="SUPFAM" id="SSF49899">
    <property type="entry name" value="Concanavalin A-like lectins/glucanases"/>
    <property type="match status" value="1"/>
</dbReference>
<accession>E2ADL8</accession>
<keyword evidence="8 17" id="KW-0067">ATP-binding</keyword>
<dbReference type="PANTHER" id="PTHR24416:SF604">
    <property type="entry name" value="RECEPTOR PROTEIN-TYROSINE KINASE"/>
    <property type="match status" value="1"/>
</dbReference>
<evidence type="ECO:0000313" key="23">
    <source>
        <dbReference type="EMBL" id="EFN68380.1"/>
    </source>
</evidence>
<dbReference type="PROSITE" id="PS00109">
    <property type="entry name" value="PROTEIN_KINASE_TYR"/>
    <property type="match status" value="1"/>
</dbReference>
<dbReference type="GO" id="GO:0005886">
    <property type="term" value="C:plasma membrane"/>
    <property type="evidence" value="ECO:0007669"/>
    <property type="project" value="UniProtKB-SubCell"/>
</dbReference>
<dbReference type="PROSITE" id="PS50060">
    <property type="entry name" value="MAM_2"/>
    <property type="match status" value="1"/>
</dbReference>
<dbReference type="EMBL" id="GL438820">
    <property type="protein sequence ID" value="EFN68380.1"/>
    <property type="molecule type" value="Genomic_DNA"/>
</dbReference>
<dbReference type="Pfam" id="PF12810">
    <property type="entry name" value="ALK_LTK_GRD"/>
    <property type="match status" value="1"/>
</dbReference>
<dbReference type="InterPro" id="IPR002011">
    <property type="entry name" value="Tyr_kinase_rcpt_2_CS"/>
</dbReference>
<feature type="transmembrane region" description="Helical" evidence="20">
    <location>
        <begin position="1098"/>
        <end position="1116"/>
    </location>
</feature>
<proteinExistence type="inferred from homology"/>
<dbReference type="GO" id="GO:0045664">
    <property type="term" value="P:regulation of neuron differentiation"/>
    <property type="evidence" value="ECO:0007669"/>
    <property type="project" value="TreeGrafter"/>
</dbReference>
<keyword evidence="12 16" id="KW-1015">Disulfide bond</keyword>
<dbReference type="InParanoid" id="E2ADL8"/>
<keyword evidence="18" id="KW-0597">Phosphoprotein</keyword>
<dbReference type="PROSITE" id="PS01209">
    <property type="entry name" value="LDLRA_1"/>
    <property type="match status" value="1"/>
</dbReference>
<dbReference type="OMA" id="NTACERQ"/>
<feature type="disulfide bond" evidence="16">
    <location>
        <begin position="195"/>
        <end position="213"/>
    </location>
</feature>
<feature type="binding site" evidence="17">
    <location>
        <position position="936"/>
    </location>
    <ligand>
        <name>ATP</name>
        <dbReference type="ChEBI" id="CHEBI:30616"/>
    </ligand>
</feature>
<evidence type="ECO:0000256" key="1">
    <source>
        <dbReference type="ARBA" id="ARBA00004251"/>
    </source>
</evidence>
<dbReference type="GO" id="GO:0005524">
    <property type="term" value="F:ATP binding"/>
    <property type="evidence" value="ECO:0007669"/>
    <property type="project" value="UniProtKB-UniRule"/>
</dbReference>
<dbReference type="Gene3D" id="4.10.400.10">
    <property type="entry name" value="Low-density Lipoprotein Receptor"/>
    <property type="match status" value="1"/>
</dbReference>
<evidence type="ECO:0000256" key="20">
    <source>
        <dbReference type="SAM" id="Phobius"/>
    </source>
</evidence>
<keyword evidence="5" id="KW-0732">Signal</keyword>
<dbReference type="FunCoup" id="E2ADL8">
    <property type="interactions" value="15"/>
</dbReference>
<dbReference type="InterPro" id="IPR008266">
    <property type="entry name" value="Tyr_kinase_AS"/>
</dbReference>
<dbReference type="InterPro" id="IPR017441">
    <property type="entry name" value="Protein_kinase_ATP_BS"/>
</dbReference>
<dbReference type="STRING" id="104421.E2ADL8"/>
<feature type="domain" description="MAM" evidence="22">
    <location>
        <begin position="230"/>
        <end position="411"/>
    </location>
</feature>
<keyword evidence="7 23" id="KW-0418">Kinase</keyword>
<keyword evidence="3" id="KW-0808">Transferase</keyword>
<dbReference type="PANTHER" id="PTHR24416">
    <property type="entry name" value="TYROSINE-PROTEIN KINASE RECEPTOR"/>
    <property type="match status" value="1"/>
</dbReference>
<feature type="compositionally biased region" description="Polar residues" evidence="19">
    <location>
        <begin position="669"/>
        <end position="681"/>
    </location>
</feature>
<gene>
    <name evidence="23" type="ORF">EAG_10353</name>
</gene>
<keyword evidence="14" id="KW-0325">Glycoprotein</keyword>
<evidence type="ECO:0000256" key="6">
    <source>
        <dbReference type="ARBA" id="ARBA00022741"/>
    </source>
</evidence>
<comment type="subcellular location">
    <subcellularLocation>
        <location evidence="1">Cell membrane</location>
        <topology evidence="1">Single-pass type I membrane protein</topology>
    </subcellularLocation>
</comment>
<comment type="similarity">
    <text evidence="18">Belongs to the protein kinase superfamily. Tyr protein kinase family. Insulin receptor subfamily.</text>
</comment>
<dbReference type="GO" id="GO:0004714">
    <property type="term" value="F:transmembrane receptor protein tyrosine kinase activity"/>
    <property type="evidence" value="ECO:0007669"/>
    <property type="project" value="UniProtKB-EC"/>
</dbReference>
<dbReference type="InterPro" id="IPR000719">
    <property type="entry name" value="Prot_kinase_dom"/>
</dbReference>
<name>E2ADL8_CAMFO</name>
<feature type="compositionally biased region" description="Polar residues" evidence="19">
    <location>
        <begin position="1376"/>
        <end position="1401"/>
    </location>
</feature>
<keyword evidence="13 18" id="KW-0675">Receptor</keyword>
<dbReference type="SMART" id="SM00219">
    <property type="entry name" value="TyrKc"/>
    <property type="match status" value="1"/>
</dbReference>
<dbReference type="Pfam" id="PF07714">
    <property type="entry name" value="PK_Tyr_Ser-Thr"/>
    <property type="match status" value="1"/>
</dbReference>
<evidence type="ECO:0000256" key="5">
    <source>
        <dbReference type="ARBA" id="ARBA00022729"/>
    </source>
</evidence>
<dbReference type="Proteomes" id="UP000000311">
    <property type="component" value="Unassembled WGS sequence"/>
</dbReference>
<dbReference type="PROSITE" id="PS00239">
    <property type="entry name" value="RECEPTOR_TYR_KIN_II"/>
    <property type="match status" value="1"/>
</dbReference>
<dbReference type="PROSITE" id="PS50068">
    <property type="entry name" value="LDLRA_2"/>
    <property type="match status" value="1"/>
</dbReference>
<keyword evidence="11" id="KW-0829">Tyrosine-protein kinase</keyword>
<dbReference type="InterPro" id="IPR011009">
    <property type="entry name" value="Kinase-like_dom_sf"/>
</dbReference>
<evidence type="ECO:0000256" key="7">
    <source>
        <dbReference type="ARBA" id="ARBA00022777"/>
    </source>
</evidence>
<dbReference type="InterPro" id="IPR055163">
    <property type="entry name" value="ALK/LTK-like_GRD"/>
</dbReference>
<evidence type="ECO:0000256" key="3">
    <source>
        <dbReference type="ARBA" id="ARBA00022679"/>
    </source>
</evidence>
<evidence type="ECO:0000256" key="16">
    <source>
        <dbReference type="PROSITE-ProRule" id="PRU00124"/>
    </source>
</evidence>
<evidence type="ECO:0000259" key="22">
    <source>
        <dbReference type="PROSITE" id="PS50060"/>
    </source>
</evidence>
<dbReference type="FunFam" id="1.10.510.10:FF:000113">
    <property type="entry name" value="Tyrosine-protein kinase receptor"/>
    <property type="match status" value="1"/>
</dbReference>
<organism evidence="24">
    <name type="scientific">Camponotus floridanus</name>
    <name type="common">Florida carpenter ant</name>
    <dbReference type="NCBI Taxonomy" id="104421"/>
    <lineage>
        <taxon>Eukaryota</taxon>
        <taxon>Metazoa</taxon>
        <taxon>Ecdysozoa</taxon>
        <taxon>Arthropoda</taxon>
        <taxon>Hexapoda</taxon>
        <taxon>Insecta</taxon>
        <taxon>Pterygota</taxon>
        <taxon>Neoptera</taxon>
        <taxon>Endopterygota</taxon>
        <taxon>Hymenoptera</taxon>
        <taxon>Apocrita</taxon>
        <taxon>Aculeata</taxon>
        <taxon>Formicoidea</taxon>
        <taxon>Formicidae</taxon>
        <taxon>Formicinae</taxon>
        <taxon>Camponotus</taxon>
    </lineage>
</organism>
<dbReference type="GO" id="GO:0043235">
    <property type="term" value="C:receptor complex"/>
    <property type="evidence" value="ECO:0007669"/>
    <property type="project" value="TreeGrafter"/>
</dbReference>
<dbReference type="FunFam" id="3.30.200.20:FF:000117">
    <property type="entry name" value="Tyrosine-protein kinase receptor"/>
    <property type="match status" value="1"/>
</dbReference>
<evidence type="ECO:0000256" key="19">
    <source>
        <dbReference type="SAM" id="MobiDB-lite"/>
    </source>
</evidence>
<dbReference type="PROSITE" id="PS00107">
    <property type="entry name" value="PROTEIN_KINASE_ATP"/>
    <property type="match status" value="1"/>
</dbReference>
<dbReference type="InterPro" id="IPR036055">
    <property type="entry name" value="LDL_receptor-like_sf"/>
</dbReference>
<comment type="catalytic activity">
    <reaction evidence="15 18">
        <text>L-tyrosyl-[protein] + ATP = O-phospho-L-tyrosyl-[protein] + ADP + H(+)</text>
        <dbReference type="Rhea" id="RHEA:10596"/>
        <dbReference type="Rhea" id="RHEA-COMP:10136"/>
        <dbReference type="Rhea" id="RHEA-COMP:20101"/>
        <dbReference type="ChEBI" id="CHEBI:15378"/>
        <dbReference type="ChEBI" id="CHEBI:30616"/>
        <dbReference type="ChEBI" id="CHEBI:46858"/>
        <dbReference type="ChEBI" id="CHEBI:61978"/>
        <dbReference type="ChEBI" id="CHEBI:456216"/>
        <dbReference type="EC" id="2.7.10.1"/>
    </reaction>
</comment>
<dbReference type="CDD" id="cd06263">
    <property type="entry name" value="MAM"/>
    <property type="match status" value="1"/>
</dbReference>
<dbReference type="Pfam" id="PF00629">
    <property type="entry name" value="MAM"/>
    <property type="match status" value="1"/>
</dbReference>
<dbReference type="InterPro" id="IPR020635">
    <property type="entry name" value="Tyr_kinase_cat_dom"/>
</dbReference>
<dbReference type="Gene3D" id="1.10.510.10">
    <property type="entry name" value="Transferase(Phosphotransferase) domain 1"/>
    <property type="match status" value="1"/>
</dbReference>
<dbReference type="GO" id="GO:0007169">
    <property type="term" value="P:cell surface receptor protein tyrosine kinase signaling pathway"/>
    <property type="evidence" value="ECO:0007669"/>
    <property type="project" value="InterPro"/>
</dbReference>
<dbReference type="EC" id="2.7.10.1" evidence="18"/>
<dbReference type="InterPro" id="IPR023415">
    <property type="entry name" value="LDLR_class-A_CS"/>
</dbReference>
<evidence type="ECO:0000256" key="11">
    <source>
        <dbReference type="ARBA" id="ARBA00023137"/>
    </source>
</evidence>
<evidence type="ECO:0000256" key="9">
    <source>
        <dbReference type="ARBA" id="ARBA00022989"/>
    </source>
</evidence>
<evidence type="ECO:0000256" key="13">
    <source>
        <dbReference type="ARBA" id="ARBA00023170"/>
    </source>
</evidence>